<feature type="domain" description="Activator of Hsp90 ATPase homologue 1/2-like C-terminal" evidence="2">
    <location>
        <begin position="15"/>
        <end position="148"/>
    </location>
</feature>
<keyword evidence="6" id="KW-1185">Reference proteome</keyword>
<gene>
    <name evidence="4" type="ORF">HF324_28480</name>
    <name evidence="3" type="ORF">HF329_28605</name>
</gene>
<protein>
    <submittedName>
        <fullName evidence="3">SRPBCC domain-containing protein</fullName>
    </submittedName>
</protein>
<dbReference type="SUPFAM" id="SSF55961">
    <property type="entry name" value="Bet v1-like"/>
    <property type="match status" value="1"/>
</dbReference>
<organism evidence="3 5">
    <name type="scientific">Chitinophaga oryzae</name>
    <dbReference type="NCBI Taxonomy" id="2725414"/>
    <lineage>
        <taxon>Bacteria</taxon>
        <taxon>Pseudomonadati</taxon>
        <taxon>Bacteroidota</taxon>
        <taxon>Chitinophagia</taxon>
        <taxon>Chitinophagales</taxon>
        <taxon>Chitinophagaceae</taxon>
        <taxon>Chitinophaga</taxon>
    </lineage>
</organism>
<evidence type="ECO:0000313" key="4">
    <source>
        <dbReference type="EMBL" id="QJB41570.1"/>
    </source>
</evidence>
<dbReference type="Proteomes" id="UP000503144">
    <property type="component" value="Chromosome"/>
</dbReference>
<accession>A0AAE6ZN72</accession>
<dbReference type="EMBL" id="CP051204">
    <property type="protein sequence ID" value="QJB41570.1"/>
    <property type="molecule type" value="Genomic_DNA"/>
</dbReference>
<evidence type="ECO:0000313" key="5">
    <source>
        <dbReference type="Proteomes" id="UP000502421"/>
    </source>
</evidence>
<proteinExistence type="inferred from homology"/>
<name>A0AAE6ZN72_9BACT</name>
<dbReference type="EMBL" id="CP051205">
    <property type="protein sequence ID" value="QJB35053.1"/>
    <property type="molecule type" value="Genomic_DNA"/>
</dbReference>
<sequence length="177" mass="20239">MADQSFTTTLLVDQSPSEVYKAITNPRAWWSEEIEGDTSKAGDIFDYHFEDIHRSKMELIESVPDKRVVWLVLENQFKPHLFGEHVVHDGSENAKAEWVDTRVVFDITKENGKTKLHFVHEGLLPDYECYDVCVNGWNHYIRESLYSLITTGKGQPNKTGRAMTTDEKKYNAAAGNA</sequence>
<evidence type="ECO:0000259" key="2">
    <source>
        <dbReference type="Pfam" id="PF08327"/>
    </source>
</evidence>
<evidence type="ECO:0000313" key="3">
    <source>
        <dbReference type="EMBL" id="QJB35053.1"/>
    </source>
</evidence>
<dbReference type="KEGG" id="coy:HF329_28605"/>
<dbReference type="Proteomes" id="UP000502421">
    <property type="component" value="Chromosome"/>
</dbReference>
<evidence type="ECO:0000313" key="6">
    <source>
        <dbReference type="Proteomes" id="UP000503144"/>
    </source>
</evidence>
<comment type="similarity">
    <text evidence="1">Belongs to the AHA1 family.</text>
</comment>
<dbReference type="Pfam" id="PF08327">
    <property type="entry name" value="AHSA1"/>
    <property type="match status" value="1"/>
</dbReference>
<dbReference type="InterPro" id="IPR013538">
    <property type="entry name" value="ASHA1/2-like_C"/>
</dbReference>
<dbReference type="InterPro" id="IPR023393">
    <property type="entry name" value="START-like_dom_sf"/>
</dbReference>
<dbReference type="AlphaFoldDB" id="A0AAE6ZN72"/>
<evidence type="ECO:0000256" key="1">
    <source>
        <dbReference type="ARBA" id="ARBA00006817"/>
    </source>
</evidence>
<dbReference type="CDD" id="cd07814">
    <property type="entry name" value="SRPBCC_CalC_Aha1-like"/>
    <property type="match status" value="1"/>
</dbReference>
<dbReference type="RefSeq" id="WP_168809749.1">
    <property type="nucleotide sequence ID" value="NZ_CP051204.2"/>
</dbReference>
<reference evidence="5" key="1">
    <citation type="submission" date="2020-04" db="EMBL/GenBank/DDBJ databases">
        <authorList>
            <person name="Kittiwongwattana C."/>
        </authorList>
    </citation>
    <scope>NUCLEOTIDE SEQUENCE [LARGE SCALE GENOMIC DNA]</scope>
    <source>
        <strain evidence="4">1303</strain>
        <strain evidence="5">1310</strain>
    </source>
</reference>
<reference evidence="3" key="2">
    <citation type="submission" date="2020-09" db="EMBL/GenBank/DDBJ databases">
        <authorList>
            <person name="Kittiwongwattana C."/>
        </authorList>
    </citation>
    <scope>NUCLEOTIDE SEQUENCE</scope>
    <source>
        <strain evidence="3">1310</strain>
    </source>
</reference>
<dbReference type="Gene3D" id="3.30.530.20">
    <property type="match status" value="1"/>
</dbReference>